<dbReference type="OrthoDB" id="33864at2"/>
<dbReference type="Gene3D" id="1.25.40.10">
    <property type="entry name" value="Tetratricopeptide repeat domain"/>
    <property type="match status" value="1"/>
</dbReference>
<dbReference type="InterPro" id="IPR011990">
    <property type="entry name" value="TPR-like_helical_dom_sf"/>
</dbReference>
<dbReference type="Gene3D" id="3.40.50.300">
    <property type="entry name" value="P-loop containing nucleotide triphosphate hydrolases"/>
    <property type="match status" value="1"/>
</dbReference>
<name>A0A3D9ZHD9_9ACTN</name>
<protein>
    <submittedName>
        <fullName evidence="3">Putative ATPase</fullName>
    </submittedName>
</protein>
<dbReference type="PANTHER" id="PTHR47691">
    <property type="entry name" value="REGULATOR-RELATED"/>
    <property type="match status" value="1"/>
</dbReference>
<dbReference type="SUPFAM" id="SSF48452">
    <property type="entry name" value="TPR-like"/>
    <property type="match status" value="1"/>
</dbReference>
<feature type="compositionally biased region" description="Basic and acidic residues" evidence="1">
    <location>
        <begin position="955"/>
        <end position="989"/>
    </location>
</feature>
<dbReference type="PRINTS" id="PR00364">
    <property type="entry name" value="DISEASERSIST"/>
</dbReference>
<dbReference type="Pfam" id="PF25872">
    <property type="entry name" value="HTH_77"/>
    <property type="match status" value="1"/>
</dbReference>
<dbReference type="Gene3D" id="3.30.70.1230">
    <property type="entry name" value="Nucleotide cyclase"/>
    <property type="match status" value="1"/>
</dbReference>
<dbReference type="InterPro" id="IPR058852">
    <property type="entry name" value="HTH_77"/>
</dbReference>
<dbReference type="SUPFAM" id="SSF52540">
    <property type="entry name" value="P-loop containing nucleoside triphosphate hydrolases"/>
    <property type="match status" value="1"/>
</dbReference>
<dbReference type="PANTHER" id="PTHR47691:SF3">
    <property type="entry name" value="HTH-TYPE TRANSCRIPTIONAL REGULATOR RV0890C-RELATED"/>
    <property type="match status" value="1"/>
</dbReference>
<comment type="caution">
    <text evidence="3">The sequence shown here is derived from an EMBL/GenBank/DDBJ whole genome shotgun (WGS) entry which is preliminary data.</text>
</comment>
<evidence type="ECO:0000313" key="3">
    <source>
        <dbReference type="EMBL" id="REF96808.1"/>
    </source>
</evidence>
<evidence type="ECO:0000313" key="4">
    <source>
        <dbReference type="Proteomes" id="UP000256913"/>
    </source>
</evidence>
<dbReference type="GO" id="GO:0004016">
    <property type="term" value="F:adenylate cyclase activity"/>
    <property type="evidence" value="ECO:0007669"/>
    <property type="project" value="UniProtKB-ARBA"/>
</dbReference>
<dbReference type="InterPro" id="IPR027417">
    <property type="entry name" value="P-loop_NTPase"/>
</dbReference>
<dbReference type="GO" id="GO:0009190">
    <property type="term" value="P:cyclic nucleotide biosynthetic process"/>
    <property type="evidence" value="ECO:0007669"/>
    <property type="project" value="InterPro"/>
</dbReference>
<sequence length="1069" mass="113925">MPGRVHLPSGLVTFLFTDIEGSTRLAQMLGAGYRPVLTEHRRLLRATLASSHGIELFTEGDSFFVAFDDAGAALEACVTAQRALANHDWPTPEATPRVRMGLHTGQAVPLAGEYASPEVHRAARIAAAAHGGQVLLSAATVHHAAPLPADASLIDLGLHRLRGFDDRERLFQLVAPGLARDFPRPRTVDEAAHNLPTQVTSFIGRQSERAELSALLRDNRLVTVVGAGGGGKTRIAVEVAGKLVDSYPDGVWFVDIATVTDPGLVAFAVAAVFGLRPEPGRPMIDTLVDYAASKRMLLMLDTCDAQPGASAEAISRLLTGGSALRVLATSREPFGLPGEVVWRIPPLSTEPAPGGGPSDAMALLLDRTAAARGGRRGGLTESSELQRVVSRLDGLPLAIELAAARLRVLSASQLAERLDDVLGTLDAGRDDAFESTPMGGTAGNQEDTVDLNAAALGEARSAQTRAALRSATQRHATMQATVTWSYRTLGPRAARLLRWLSVFAGPVDLATVEWLLNDDPLDPLAVLVDKSMIQVEPHGAASSYRILDPIRAYAARRLVDAGEERGARDRHVAWCGHALQRVFHGADGRPVTLSLAALDPLADEVRAALRWTATGGSARLGLRLASGLDQWWRERGLAREGRLWLFRLYGRIAETGEPIPDAELAAAYHMHSQHAAADGEFAEELRFAQRAEVAAQQAGDAGLLARVIAGRAGPLIDMGRLTEAERASRDVMDWANGNGVGSEALVAVLSLAELLWQRGALDEAAELLGAARPMEAARPAERGRRTVDMLLGMVALARGDLVAAHDHLVVALRSRMAYGFRGRACDSLNAMAVRCAHGGDPKTAAKLFGAAQATRTTQRGAGGLFAAYWSREQAATRAVLGDPGFDTAYASGAELTLEQAAAMALAVEHPDLAAGSSRFAAELPTDPDVGEPATVLFVEPLRRADILFVDPPAPADRHSTDPRTAEARRPADARPADARRAADADRVSEPGRPADPQRAAEPRHRNDQRHAADPKRDGEVDTTVVIRESRAGRSREAGTDPQPPHPRRSRTYRGALIGDADTADRGREG</sequence>
<organism evidence="3 4">
    <name type="scientific">Asanoa ferruginea</name>
    <dbReference type="NCBI Taxonomy" id="53367"/>
    <lineage>
        <taxon>Bacteria</taxon>
        <taxon>Bacillati</taxon>
        <taxon>Actinomycetota</taxon>
        <taxon>Actinomycetes</taxon>
        <taxon>Micromonosporales</taxon>
        <taxon>Micromonosporaceae</taxon>
        <taxon>Asanoa</taxon>
    </lineage>
</organism>
<reference evidence="3 4" key="1">
    <citation type="submission" date="2018-08" db="EMBL/GenBank/DDBJ databases">
        <title>Sequencing the genomes of 1000 actinobacteria strains.</title>
        <authorList>
            <person name="Klenk H.-P."/>
        </authorList>
    </citation>
    <scope>NUCLEOTIDE SEQUENCE [LARGE SCALE GENOMIC DNA]</scope>
    <source>
        <strain evidence="3 4">DSM 44099</strain>
    </source>
</reference>
<evidence type="ECO:0000259" key="2">
    <source>
        <dbReference type="PROSITE" id="PS50125"/>
    </source>
</evidence>
<feature type="compositionally biased region" description="Basic and acidic residues" evidence="1">
    <location>
        <begin position="1027"/>
        <end position="1038"/>
    </location>
</feature>
<dbReference type="EMBL" id="QUMQ01000001">
    <property type="protein sequence ID" value="REF96808.1"/>
    <property type="molecule type" value="Genomic_DNA"/>
</dbReference>
<proteinExistence type="predicted"/>
<dbReference type="InterPro" id="IPR029787">
    <property type="entry name" value="Nucleotide_cyclase"/>
</dbReference>
<dbReference type="Pfam" id="PF00211">
    <property type="entry name" value="Guanylate_cyc"/>
    <property type="match status" value="1"/>
</dbReference>
<dbReference type="SMART" id="SM00044">
    <property type="entry name" value="CYCc"/>
    <property type="match status" value="1"/>
</dbReference>
<feature type="domain" description="Guanylate cyclase" evidence="2">
    <location>
        <begin position="13"/>
        <end position="126"/>
    </location>
</feature>
<dbReference type="Proteomes" id="UP000256913">
    <property type="component" value="Unassembled WGS sequence"/>
</dbReference>
<feature type="compositionally biased region" description="Basic and acidic residues" evidence="1">
    <location>
        <begin position="998"/>
        <end position="1019"/>
    </location>
</feature>
<dbReference type="InterPro" id="IPR001054">
    <property type="entry name" value="A/G_cyclase"/>
</dbReference>
<feature type="region of interest" description="Disordered" evidence="1">
    <location>
        <begin position="949"/>
        <end position="1069"/>
    </location>
</feature>
<evidence type="ECO:0000256" key="1">
    <source>
        <dbReference type="SAM" id="MobiDB-lite"/>
    </source>
</evidence>
<gene>
    <name evidence="3" type="ORF">DFJ67_2801</name>
</gene>
<dbReference type="PROSITE" id="PS50125">
    <property type="entry name" value="GUANYLATE_CYCLASE_2"/>
    <property type="match status" value="1"/>
</dbReference>
<accession>A0A3D9ZHD9</accession>
<dbReference type="GO" id="GO:0035556">
    <property type="term" value="P:intracellular signal transduction"/>
    <property type="evidence" value="ECO:0007669"/>
    <property type="project" value="InterPro"/>
</dbReference>
<dbReference type="CDD" id="cd07302">
    <property type="entry name" value="CHD"/>
    <property type="match status" value="1"/>
</dbReference>
<dbReference type="AlphaFoldDB" id="A0A3D9ZHD9"/>
<keyword evidence="4" id="KW-1185">Reference proteome</keyword>
<dbReference type="SUPFAM" id="SSF55073">
    <property type="entry name" value="Nucleotide cyclase"/>
    <property type="match status" value="1"/>
</dbReference>